<dbReference type="Proteomes" id="UP000000254">
    <property type="component" value="Chromosome"/>
</dbReference>
<dbReference type="HAMAP" id="MF_00945_A">
    <property type="entry name" value="NusA_A"/>
    <property type="match status" value="1"/>
</dbReference>
<accession>A3DMP7</accession>
<dbReference type="SMART" id="SM00322">
    <property type="entry name" value="KH"/>
    <property type="match status" value="1"/>
</dbReference>
<dbReference type="EMBL" id="CP000575">
    <property type="protein sequence ID" value="ABN69907.1"/>
    <property type="molecule type" value="Genomic_DNA"/>
</dbReference>
<gene>
    <name evidence="6" type="primary">nusA</name>
    <name evidence="8" type="ordered locus">Smar_0806</name>
</gene>
<dbReference type="GO" id="GO:0005829">
    <property type="term" value="C:cytosol"/>
    <property type="evidence" value="ECO:0007669"/>
    <property type="project" value="TreeGrafter"/>
</dbReference>
<evidence type="ECO:0000256" key="2">
    <source>
        <dbReference type="ARBA" id="ARBA00022490"/>
    </source>
</evidence>
<keyword evidence="1 6" id="KW-0806">Transcription termination</keyword>
<evidence type="ECO:0000256" key="4">
    <source>
        <dbReference type="ARBA" id="ARBA00023015"/>
    </source>
</evidence>
<dbReference type="RefSeq" id="WP_011839098.1">
    <property type="nucleotide sequence ID" value="NC_009033.1"/>
</dbReference>
<reference evidence="8 9" key="2">
    <citation type="journal article" date="2009" name="Stand. Genomic Sci.">
        <title>Complete genome sequence of Staphylothermus marinus Stetter and Fiala 1986 type strain F1.</title>
        <authorList>
            <person name="Anderson I.J."/>
            <person name="Sun H."/>
            <person name="Lapidus A."/>
            <person name="Copeland A."/>
            <person name="Glavina Del Rio T."/>
            <person name="Tice H."/>
            <person name="Dalin E."/>
            <person name="Lucas S."/>
            <person name="Barry K."/>
            <person name="Land M."/>
            <person name="Richardson P."/>
            <person name="Huber H."/>
            <person name="Kyrpides N.C."/>
        </authorList>
    </citation>
    <scope>NUCLEOTIDE SEQUENCE [LARGE SCALE GENOMIC DNA]</scope>
    <source>
        <strain evidence="9">ATCC 43588 / DSM 3639 / JCM 9404 / F1</strain>
    </source>
</reference>
<keyword evidence="3" id="KW-0694">RNA-binding</keyword>
<dbReference type="GO" id="GO:0031564">
    <property type="term" value="P:transcription antitermination"/>
    <property type="evidence" value="ECO:0007669"/>
    <property type="project" value="InterPro"/>
</dbReference>
<dbReference type="InterPro" id="IPR009019">
    <property type="entry name" value="KH_sf_prok-type"/>
</dbReference>
<organism evidence="8 9">
    <name type="scientific">Staphylothermus marinus (strain ATCC 43588 / DSM 3639 / JCM 9404 / F1)</name>
    <dbReference type="NCBI Taxonomy" id="399550"/>
    <lineage>
        <taxon>Archaea</taxon>
        <taxon>Thermoproteota</taxon>
        <taxon>Thermoprotei</taxon>
        <taxon>Desulfurococcales</taxon>
        <taxon>Desulfurococcaceae</taxon>
        <taxon>Staphylothermus</taxon>
    </lineage>
</organism>
<dbReference type="KEGG" id="smr:Smar_0806"/>
<dbReference type="GO" id="GO:0003723">
    <property type="term" value="F:RNA binding"/>
    <property type="evidence" value="ECO:0007669"/>
    <property type="project" value="UniProtKB-KW"/>
</dbReference>
<protein>
    <recommendedName>
        <fullName evidence="6">Probable transcription termination protein NusA</fullName>
    </recommendedName>
</protein>
<dbReference type="Pfam" id="PF07650">
    <property type="entry name" value="KH_2"/>
    <property type="match status" value="1"/>
</dbReference>
<comment type="similarity">
    <text evidence="6">Belongs to the NusA family.</text>
</comment>
<dbReference type="InterPro" id="IPR004044">
    <property type="entry name" value="KH_dom_type_2"/>
</dbReference>
<dbReference type="InterPro" id="IPR030842">
    <property type="entry name" value="TF_NusA_bacterial"/>
</dbReference>
<dbReference type="GO" id="GO:0006353">
    <property type="term" value="P:DNA-templated transcription termination"/>
    <property type="evidence" value="ECO:0007669"/>
    <property type="project" value="UniProtKB-UniRule"/>
</dbReference>
<keyword evidence="4 6" id="KW-0805">Transcription regulation</keyword>
<evidence type="ECO:0000256" key="3">
    <source>
        <dbReference type="ARBA" id="ARBA00022884"/>
    </source>
</evidence>
<dbReference type="NCBIfam" id="TIGR01952">
    <property type="entry name" value="nusA_arch"/>
    <property type="match status" value="1"/>
</dbReference>
<dbReference type="SUPFAM" id="SSF54814">
    <property type="entry name" value="Prokaryotic type KH domain (KH-domain type II)"/>
    <property type="match status" value="2"/>
</dbReference>
<dbReference type="PANTHER" id="PTHR22648">
    <property type="entry name" value="TRANSCRIPTION TERMINATION FACTOR NUSA"/>
    <property type="match status" value="1"/>
</dbReference>
<keyword evidence="9" id="KW-1185">Reference proteome</keyword>
<dbReference type="Gene3D" id="3.30.300.20">
    <property type="match status" value="2"/>
</dbReference>
<keyword evidence="5 6" id="KW-0804">Transcription</keyword>
<comment type="function">
    <text evidence="6">Participates in transcription termination.</text>
</comment>
<evidence type="ECO:0000313" key="8">
    <source>
        <dbReference type="EMBL" id="ABN69907.1"/>
    </source>
</evidence>
<sequence length="150" mass="17018">MSKKNDRPQIKLTPEEFRYMALLHELTGVHVRDCIIDDENNRIIFLVNPDEVGKAVGPRGLYVQKLRKLLGKNIEIVGYSDDLEEQVRYALAPARIREVRITNRPGGKKVVYVSVEPNDKGMAIGRGGKNVARAKIILKRYYGIDFVIIA</sequence>
<dbReference type="InterPro" id="IPR004087">
    <property type="entry name" value="KH_dom"/>
</dbReference>
<dbReference type="InterPro" id="IPR015946">
    <property type="entry name" value="KH_dom-like_a/b"/>
</dbReference>
<evidence type="ECO:0000259" key="7">
    <source>
        <dbReference type="SMART" id="SM00322"/>
    </source>
</evidence>
<dbReference type="CDD" id="cd22531">
    <property type="entry name" value="KH-II_NusA_arch_rpt2"/>
    <property type="match status" value="1"/>
</dbReference>
<dbReference type="InterPro" id="IPR058582">
    <property type="entry name" value="KH_NusA_2nd"/>
</dbReference>
<evidence type="ECO:0000256" key="5">
    <source>
        <dbReference type="ARBA" id="ARBA00023163"/>
    </source>
</evidence>
<evidence type="ECO:0000256" key="6">
    <source>
        <dbReference type="HAMAP-Rule" id="MF_00945"/>
    </source>
</evidence>
<dbReference type="GeneID" id="4907149"/>
<dbReference type="CDD" id="cd22530">
    <property type="entry name" value="KH-II_NusA_arch_rpt1"/>
    <property type="match status" value="1"/>
</dbReference>
<evidence type="ECO:0000256" key="1">
    <source>
        <dbReference type="ARBA" id="ARBA00022472"/>
    </source>
</evidence>
<dbReference type="STRING" id="399550.Smar_0806"/>
<keyword evidence="2 6" id="KW-0963">Cytoplasm</keyword>
<dbReference type="Pfam" id="PF26594">
    <property type="entry name" value="KH_NusA_2nd"/>
    <property type="match status" value="1"/>
</dbReference>
<proteinExistence type="inferred from homology"/>
<feature type="domain" description="K Homology" evidence="7">
    <location>
        <begin position="39"/>
        <end position="120"/>
    </location>
</feature>
<dbReference type="OrthoDB" id="4116at2157"/>
<dbReference type="eggNOG" id="arCOG01760">
    <property type="taxonomic scope" value="Archaea"/>
</dbReference>
<name>A3DMP7_STAMF</name>
<dbReference type="HOGENOM" id="CLU_131906_0_0_2"/>
<dbReference type="AlphaFoldDB" id="A3DMP7"/>
<dbReference type="PANTHER" id="PTHR22648:SF0">
    <property type="entry name" value="TRANSCRIPTION TERMINATION_ANTITERMINATION PROTEIN NUSA"/>
    <property type="match status" value="1"/>
</dbReference>
<evidence type="ECO:0000313" key="9">
    <source>
        <dbReference type="Proteomes" id="UP000000254"/>
    </source>
</evidence>
<reference evidence="9" key="1">
    <citation type="journal article" date="2009" name="BMC Genomics">
        <title>The complete genome sequence of Staphylothermus marinus reveals differences in sulfur metabolism among heterotrophic Crenarchaeota.</title>
        <authorList>
            <person name="Anderson I.J."/>
            <person name="Dharmarajan L."/>
            <person name="Rodriguez J."/>
            <person name="Hooper S."/>
            <person name="Porat I."/>
            <person name="Ulrich L.E."/>
            <person name="Elkins J.G."/>
            <person name="Mavromatis K."/>
            <person name="Sun H."/>
            <person name="Land M."/>
            <person name="Lapidus A."/>
            <person name="Lucas S."/>
            <person name="Barry K."/>
            <person name="Huber H."/>
            <person name="Zhulin I.B."/>
            <person name="Whitman W.B."/>
            <person name="Mukhopadhyay B."/>
            <person name="Woese C."/>
            <person name="Bristow J."/>
            <person name="Kyrpides N."/>
        </authorList>
    </citation>
    <scope>NUCLEOTIDE SEQUENCE [LARGE SCALE GENOMIC DNA]</scope>
    <source>
        <strain evidence="9">ATCC 43588 / DSM 3639 / JCM 9404 / F1</strain>
    </source>
</reference>
<dbReference type="InterPro" id="IPR010212">
    <property type="entry name" value="NusA_arc"/>
</dbReference>
<comment type="subcellular location">
    <subcellularLocation>
        <location evidence="6">Cytoplasm</location>
    </subcellularLocation>
</comment>